<feature type="transmembrane region" description="Helical" evidence="1">
    <location>
        <begin position="6"/>
        <end position="26"/>
    </location>
</feature>
<dbReference type="Pfam" id="PF10966">
    <property type="entry name" value="DUF2768"/>
    <property type="match status" value="1"/>
</dbReference>
<feature type="transmembrane region" description="Helical" evidence="1">
    <location>
        <begin position="38"/>
        <end position="60"/>
    </location>
</feature>
<keyword evidence="7" id="KW-1185">Reference proteome</keyword>
<dbReference type="EMBL" id="CAKKMG010000077">
    <property type="protein sequence ID" value="CAH0283204.1"/>
    <property type="molecule type" value="Genomic_DNA"/>
</dbReference>
<accession>A0A098FFG0</accession>
<dbReference type="Proteomes" id="UP000317770">
    <property type="component" value="Unassembled WGS sequence"/>
</dbReference>
<dbReference type="EMBL" id="FTMX01000001">
    <property type="protein sequence ID" value="SIQ36839.1"/>
    <property type="molecule type" value="Genomic_DNA"/>
</dbReference>
<dbReference type="EMBL" id="CCXW01000001">
    <property type="protein sequence ID" value="CEG33483.1"/>
    <property type="molecule type" value="Genomic_DNA"/>
</dbReference>
<reference evidence="6 9" key="4">
    <citation type="submission" date="2019-07" db="EMBL/GenBank/DDBJ databases">
        <title>Genome assembly of Bacillus simplex strain GGC-P6A.</title>
        <authorList>
            <person name="Jennings M.E."/>
            <person name="Barton H.A."/>
        </authorList>
    </citation>
    <scope>NUCLEOTIDE SEQUENCE [LARGE SCALE GENOMIC DNA]</scope>
    <source>
        <strain evidence="6 9">GGC-P6A</strain>
    </source>
</reference>
<evidence type="ECO:0000313" key="5">
    <source>
        <dbReference type="EMBL" id="SIQ36839.1"/>
    </source>
</evidence>
<evidence type="ECO:0000256" key="1">
    <source>
        <dbReference type="SAM" id="Phobius"/>
    </source>
</evidence>
<evidence type="ECO:0000313" key="2">
    <source>
        <dbReference type="EMBL" id="CAH0283204.1"/>
    </source>
</evidence>
<dbReference type="STRING" id="1478.UP17_15440"/>
<keyword evidence="1" id="KW-0812">Transmembrane</keyword>
<dbReference type="EMBL" id="JAUUTP010000008">
    <property type="protein sequence ID" value="MDP1418791.1"/>
    <property type="molecule type" value="Genomic_DNA"/>
</dbReference>
<reference evidence="5 8" key="3">
    <citation type="submission" date="2017-01" db="EMBL/GenBank/DDBJ databases">
        <authorList>
            <person name="Varghese N."/>
            <person name="Submissions S."/>
        </authorList>
    </citation>
    <scope>NUCLEOTIDE SEQUENCE [LARGE SCALE GENOMIC DNA]</scope>
    <source>
        <strain evidence="5 8">RUG2-6</strain>
    </source>
</reference>
<evidence type="ECO:0000313" key="3">
    <source>
        <dbReference type="EMBL" id="CEG33483.1"/>
    </source>
</evidence>
<name>A0A098FFG0_9BACI</name>
<dbReference type="Proteomes" id="UP000182110">
    <property type="component" value="Unassembled WGS sequence"/>
</dbReference>
<dbReference type="AlphaFoldDB" id="A0A098FFG0"/>
<reference evidence="3 7" key="1">
    <citation type="journal article" date="2014" name="Genome Announc.">
        <title>Genome Sequence of Bacillus simplex Strain P558, Isolated from a Human Fecal Sample.</title>
        <authorList>
            <person name="Croce O."/>
            <person name="Hugon P."/>
            <person name="Lagier J.C."/>
            <person name="Bibi F."/>
            <person name="Robert C."/>
            <person name="Azhar E.I."/>
            <person name="Raoult D."/>
            <person name="Fournier P.E."/>
        </authorList>
    </citation>
    <scope>NUCLEOTIDE SEQUENCE [LARGE SCALE GENOMIC DNA]</scope>
    <source>
        <strain evidence="3 7">P558</strain>
    </source>
</reference>
<reference evidence="4" key="6">
    <citation type="submission" date="2023-07" db="EMBL/GenBank/DDBJ databases">
        <title>Murine gut Bacillus species.</title>
        <authorList>
            <person name="Gutman E."/>
            <person name="Hashuel R."/>
            <person name="Litvak Y."/>
        </authorList>
    </citation>
    <scope>NUCLEOTIDE SEQUENCE</scope>
    <source>
        <strain evidence="4">RU283</strain>
    </source>
</reference>
<sequence length="65" mass="7366">MTPALQKMWISFIAMGFMVISIFLIYLSRYKLKGFWRVLTAIIAYILMILAGLIILIVVLSGPTT</sequence>
<evidence type="ECO:0000313" key="4">
    <source>
        <dbReference type="EMBL" id="MDP1418791.1"/>
    </source>
</evidence>
<evidence type="ECO:0000313" key="6">
    <source>
        <dbReference type="EMBL" id="TVX81368.1"/>
    </source>
</evidence>
<comment type="caution">
    <text evidence="6">The sequence shown here is derived from an EMBL/GenBank/DDBJ whole genome shotgun (WGS) entry which is preliminary data.</text>
</comment>
<reference evidence="3" key="2">
    <citation type="submission" date="2014-10" db="EMBL/GenBank/DDBJ databases">
        <authorList>
            <person name="Urmite Genomes"/>
        </authorList>
    </citation>
    <scope>NUCLEOTIDE SEQUENCE</scope>
    <source>
        <strain evidence="3">P558</strain>
    </source>
</reference>
<reference evidence="2" key="5">
    <citation type="submission" date="2021-11" db="EMBL/GenBank/DDBJ databases">
        <authorList>
            <person name="Bulgarelli D."/>
        </authorList>
    </citation>
    <scope>NUCLEOTIDE SEQUENCE</scope>
    <source>
        <strain evidence="2">Bi133</strain>
    </source>
</reference>
<dbReference type="Proteomes" id="UP000185829">
    <property type="component" value="Unassembled WGS sequence"/>
</dbReference>
<evidence type="ECO:0000313" key="8">
    <source>
        <dbReference type="Proteomes" id="UP000185829"/>
    </source>
</evidence>
<organism evidence="6 9">
    <name type="scientific">Peribacillus simplex</name>
    <dbReference type="NCBI Taxonomy" id="1478"/>
    <lineage>
        <taxon>Bacteria</taxon>
        <taxon>Bacillati</taxon>
        <taxon>Bacillota</taxon>
        <taxon>Bacilli</taxon>
        <taxon>Bacillales</taxon>
        <taxon>Bacillaceae</taxon>
        <taxon>Peribacillus</taxon>
    </lineage>
</organism>
<keyword evidence="1" id="KW-0472">Membrane</keyword>
<dbReference type="Proteomes" id="UP001178277">
    <property type="component" value="Unassembled WGS sequence"/>
</dbReference>
<dbReference type="Proteomes" id="UP000789326">
    <property type="component" value="Unassembled WGS sequence"/>
</dbReference>
<keyword evidence="1" id="KW-1133">Transmembrane helix</keyword>
<protein>
    <submittedName>
        <fullName evidence="6">DUF2768 domain-containing protein</fullName>
    </submittedName>
</protein>
<dbReference type="GeneID" id="56475488"/>
<evidence type="ECO:0000313" key="9">
    <source>
        <dbReference type="Proteomes" id="UP000317770"/>
    </source>
</evidence>
<evidence type="ECO:0000313" key="7">
    <source>
        <dbReference type="Proteomes" id="UP000182110"/>
    </source>
</evidence>
<dbReference type="EMBL" id="VNKI01000004">
    <property type="protein sequence ID" value="TVX81368.1"/>
    <property type="molecule type" value="Genomic_DNA"/>
</dbReference>
<dbReference type="RefSeq" id="WP_048681698.1">
    <property type="nucleotide sequence ID" value="NZ_CABIYS010000006.1"/>
</dbReference>
<proteinExistence type="predicted"/>
<dbReference type="InterPro" id="IPR020076">
    <property type="entry name" value="DUF2768"/>
</dbReference>
<gene>
    <name evidence="3" type="ORF">BN1180_03659</name>
    <name evidence="6" type="ORF">FQP34_10390</name>
    <name evidence="4" type="ORF">Q8G35_10245</name>
    <name evidence="5" type="ORF">SAMN05878482_1011037</name>
    <name evidence="2" type="ORF">SRABI133_04014</name>
</gene>